<evidence type="ECO:0000256" key="9">
    <source>
        <dbReference type="SAM" id="MobiDB-lite"/>
    </source>
</evidence>
<comment type="similarity">
    <text evidence="2 8">Belongs to the anoctamin family.</text>
</comment>
<evidence type="ECO:0000256" key="1">
    <source>
        <dbReference type="ARBA" id="ARBA00004651"/>
    </source>
</evidence>
<evidence type="ECO:0000259" key="10">
    <source>
        <dbReference type="Pfam" id="PF04547"/>
    </source>
</evidence>
<accession>A0A8C4ZWJ0</accession>
<dbReference type="InterPro" id="IPR032394">
    <property type="entry name" value="Anoct_dimer"/>
</dbReference>
<feature type="domain" description="Anoctamin dimerisation" evidence="11">
    <location>
        <begin position="28"/>
        <end position="197"/>
    </location>
</feature>
<dbReference type="Pfam" id="PF16178">
    <property type="entry name" value="Anoct_dimer"/>
    <property type="match status" value="1"/>
</dbReference>
<evidence type="ECO:0000256" key="8">
    <source>
        <dbReference type="RuleBase" id="RU280814"/>
    </source>
</evidence>
<evidence type="ECO:0000256" key="6">
    <source>
        <dbReference type="ARBA" id="ARBA00023136"/>
    </source>
</evidence>
<keyword evidence="3" id="KW-1003">Cell membrane</keyword>
<proteinExistence type="inferred from homology"/>
<protein>
    <recommendedName>
        <fullName evidence="8">Anoctamin</fullName>
    </recommendedName>
</protein>
<dbReference type="Proteomes" id="UP000694546">
    <property type="component" value="Chromosome 9"/>
</dbReference>
<dbReference type="InterPro" id="IPR007632">
    <property type="entry name" value="Anoctamin"/>
</dbReference>
<keyword evidence="13" id="KW-1185">Reference proteome</keyword>
<evidence type="ECO:0000259" key="11">
    <source>
        <dbReference type="Pfam" id="PF16178"/>
    </source>
</evidence>
<dbReference type="GO" id="GO:0005886">
    <property type="term" value="C:plasma membrane"/>
    <property type="evidence" value="ECO:0007669"/>
    <property type="project" value="UniProtKB-SubCell"/>
</dbReference>
<evidence type="ECO:0000313" key="12">
    <source>
        <dbReference type="Ensembl" id="ENSGMOP00000023638.1"/>
    </source>
</evidence>
<evidence type="ECO:0000256" key="7">
    <source>
        <dbReference type="ARBA" id="ARBA00023180"/>
    </source>
</evidence>
<dbReference type="Ensembl" id="ENSGMOT00000029514.1">
    <property type="protein sequence ID" value="ENSGMOP00000023638.1"/>
    <property type="gene ID" value="ENSGMOG00000012797.2"/>
</dbReference>
<gene>
    <name evidence="12" type="primary">LOC115551017</name>
</gene>
<feature type="transmembrane region" description="Helical" evidence="8">
    <location>
        <begin position="234"/>
        <end position="258"/>
    </location>
</feature>
<keyword evidence="7" id="KW-0325">Glycoprotein</keyword>
<evidence type="ECO:0000256" key="5">
    <source>
        <dbReference type="ARBA" id="ARBA00022989"/>
    </source>
</evidence>
<organism evidence="12 13">
    <name type="scientific">Gadus morhua</name>
    <name type="common">Atlantic cod</name>
    <dbReference type="NCBI Taxonomy" id="8049"/>
    <lineage>
        <taxon>Eukaryota</taxon>
        <taxon>Metazoa</taxon>
        <taxon>Chordata</taxon>
        <taxon>Craniata</taxon>
        <taxon>Vertebrata</taxon>
        <taxon>Euteleostomi</taxon>
        <taxon>Actinopterygii</taxon>
        <taxon>Neopterygii</taxon>
        <taxon>Teleostei</taxon>
        <taxon>Neoteleostei</taxon>
        <taxon>Acanthomorphata</taxon>
        <taxon>Zeiogadaria</taxon>
        <taxon>Gadariae</taxon>
        <taxon>Gadiformes</taxon>
        <taxon>Gadoidei</taxon>
        <taxon>Gadidae</taxon>
        <taxon>Gadus</taxon>
    </lineage>
</organism>
<feature type="compositionally biased region" description="Polar residues" evidence="9">
    <location>
        <begin position="823"/>
        <end position="840"/>
    </location>
</feature>
<dbReference type="GeneTree" id="ENSGT00940000157182"/>
<evidence type="ECO:0000313" key="13">
    <source>
        <dbReference type="Proteomes" id="UP000694546"/>
    </source>
</evidence>
<dbReference type="GO" id="GO:0005229">
    <property type="term" value="F:intracellularly calcium-gated chloride channel activity"/>
    <property type="evidence" value="ECO:0007669"/>
    <property type="project" value="TreeGrafter"/>
</dbReference>
<evidence type="ECO:0000256" key="4">
    <source>
        <dbReference type="ARBA" id="ARBA00022692"/>
    </source>
</evidence>
<keyword evidence="5 8" id="KW-1133">Transmembrane helix</keyword>
<feature type="transmembrane region" description="Helical" evidence="8">
    <location>
        <begin position="399"/>
        <end position="421"/>
    </location>
</feature>
<evidence type="ECO:0000256" key="3">
    <source>
        <dbReference type="ARBA" id="ARBA00022475"/>
    </source>
</evidence>
<comment type="subcellular location">
    <subcellularLocation>
        <location evidence="1">Cell membrane</location>
        <topology evidence="1">Multi-pass membrane protein</topology>
    </subcellularLocation>
    <subcellularLocation>
        <location evidence="8">Membrane</location>
        <topology evidence="8">Multi-pass membrane protein</topology>
    </subcellularLocation>
</comment>
<dbReference type="PANTHER" id="PTHR12308:SF13">
    <property type="entry name" value="ANOCTAMIN-1"/>
    <property type="match status" value="1"/>
</dbReference>
<feature type="transmembrane region" description="Helical" evidence="8">
    <location>
        <begin position="614"/>
        <end position="637"/>
    </location>
</feature>
<reference evidence="12" key="1">
    <citation type="submission" date="2025-08" db="UniProtKB">
        <authorList>
            <consortium name="Ensembl"/>
        </authorList>
    </citation>
    <scope>IDENTIFICATION</scope>
</reference>
<dbReference type="AlphaFoldDB" id="A0A8C4ZWJ0"/>
<feature type="transmembrane region" description="Helical" evidence="8">
    <location>
        <begin position="485"/>
        <end position="506"/>
    </location>
</feature>
<feature type="region of interest" description="Disordered" evidence="9">
    <location>
        <begin position="62"/>
        <end position="82"/>
    </location>
</feature>
<feature type="transmembrane region" description="Helical" evidence="8">
    <location>
        <begin position="441"/>
        <end position="465"/>
    </location>
</feature>
<feature type="region of interest" description="Disordered" evidence="9">
    <location>
        <begin position="822"/>
        <end position="862"/>
    </location>
</feature>
<dbReference type="InterPro" id="IPR049452">
    <property type="entry name" value="Anoctamin_TM"/>
</dbReference>
<feature type="domain" description="Anoctamin transmembrane" evidence="10">
    <location>
        <begin position="223"/>
        <end position="803"/>
    </location>
</feature>
<dbReference type="Pfam" id="PF04547">
    <property type="entry name" value="Anoctamin"/>
    <property type="match status" value="1"/>
</dbReference>
<keyword evidence="4 8" id="KW-0812">Transmembrane</keyword>
<keyword evidence="6 8" id="KW-0472">Membrane</keyword>
<dbReference type="PANTHER" id="PTHR12308">
    <property type="entry name" value="ANOCTAMIN"/>
    <property type="match status" value="1"/>
</dbReference>
<feature type="transmembrane region" description="Helical" evidence="8">
    <location>
        <begin position="663"/>
        <end position="683"/>
    </location>
</feature>
<sequence length="862" mass="99325">MSVVGPCLCQLLKTLTPEENTQCHYGLYFQDGQRRVDYVLTYHVKRPGAARHARTTSRLLTDNPLKGLAGTPSWDEQEDDKRRRREEFEKNLLDMGLELERDEDGKTPGVGFLKIHAPWNVLCREAEFMKLKMPTKKVRFYFLGDLHNLSPFLTCKINSLISKVLEPLRPSVEEHKTKNIKHLSYTFSREKQHLLLFVQLHFWMYVTNVVINYIGSTLFLFYRKYFGEKIGLYFAWLGLYTQMLIPASVVGVIVFLYGCATVDDNIPSMEICYPKENITMCPLCDKACSYWKLSTACATARASYLFDNPATVFFSIFMALWGESHRANDSTFCLYFVACLHQDHPRAEYELRVMQKSQKKEKGSLKKVIPKSLYGTMTMQAEEEKLTCRDRLPAYMTNLVMMLLMIGVTFAIVFGVILYRISTKAALHMSSNPITRSHVRLTVKTTAAILNLVVILILDEVYGAVARWLTVLEVPKTDKSFEQRLIFKTFILKFVNAFTPIIYIAFFRGRLVGRPGSYLYVFESYRMEECAHGGCLMELCIQLSITMLGKQLIQNNLFEIGVPKIKKLIRYIRSKRQAFQEEERQKRLQRYEIDHFLEPFAGLTPEYMEMIIQFGFVTLFVASFPLAPLFALLNNIIEIRLDAKKFVGELQRPVAARAKDIGIWYNLLTGVAKVAVIINAFVISFTSDFIPRLVYQYTYSNNGSMFGFVNHSLSYFNVSHFQDGKEPMDPLHLGYAVEICRYKDYREPPWSTSPYEISKEFWAVLAARLAFVIVFQNVVMLMSDVVDWLIPDIPKDISMQIHKEKILMVELFMREEHGKMQRMGSTASTGAKQKGSSNSYPPVPVARQRSMPPAHCYKPNNV</sequence>
<comment type="caution">
    <text evidence="8">Lacks conserved residue(s) required for the propagation of feature annotation.</text>
</comment>
<reference evidence="12" key="2">
    <citation type="submission" date="2025-09" db="UniProtKB">
        <authorList>
            <consortium name="Ensembl"/>
        </authorList>
    </citation>
    <scope>IDENTIFICATION</scope>
</reference>
<evidence type="ECO:0000256" key="2">
    <source>
        <dbReference type="ARBA" id="ARBA00009671"/>
    </source>
</evidence>
<name>A0A8C4ZWJ0_GADMO</name>
<feature type="transmembrane region" description="Helical" evidence="8">
    <location>
        <begin position="202"/>
        <end position="222"/>
    </location>
</feature>
<dbReference type="GO" id="GO:0046983">
    <property type="term" value="F:protein dimerization activity"/>
    <property type="evidence" value="ECO:0007669"/>
    <property type="project" value="InterPro"/>
</dbReference>